<keyword evidence="8" id="KW-1185">Reference proteome</keyword>
<dbReference type="InterPro" id="IPR017853">
    <property type="entry name" value="GH"/>
</dbReference>
<evidence type="ECO:0000313" key="8">
    <source>
        <dbReference type="Proteomes" id="UP001251528"/>
    </source>
</evidence>
<keyword evidence="5" id="KW-0326">Glycosidase</keyword>
<dbReference type="GO" id="GO:0004560">
    <property type="term" value="F:alpha-L-fucosidase activity"/>
    <property type="evidence" value="ECO:0007669"/>
    <property type="project" value="UniProtKB-EC"/>
</dbReference>
<comment type="similarity">
    <text evidence="1">Belongs to the glycosyl hydrolase 29 family.</text>
</comment>
<evidence type="ECO:0000256" key="3">
    <source>
        <dbReference type="ARBA" id="ARBA00022729"/>
    </source>
</evidence>
<evidence type="ECO:0000259" key="6">
    <source>
        <dbReference type="Pfam" id="PF01120"/>
    </source>
</evidence>
<dbReference type="PANTHER" id="PTHR10030">
    <property type="entry name" value="ALPHA-L-FUCOSIDASE"/>
    <property type="match status" value="1"/>
</dbReference>
<evidence type="ECO:0000256" key="2">
    <source>
        <dbReference type="ARBA" id="ARBA00012662"/>
    </source>
</evidence>
<dbReference type="GO" id="GO:0006004">
    <property type="term" value="P:fucose metabolic process"/>
    <property type="evidence" value="ECO:0007669"/>
    <property type="project" value="TreeGrafter"/>
</dbReference>
<proteinExistence type="inferred from homology"/>
<keyword evidence="4" id="KW-0378">Hydrolase</keyword>
<dbReference type="Pfam" id="PF01120">
    <property type="entry name" value="Alpha_L_fucos"/>
    <property type="match status" value="1"/>
</dbReference>
<dbReference type="PANTHER" id="PTHR10030:SF37">
    <property type="entry name" value="ALPHA-L-FUCOSIDASE-RELATED"/>
    <property type="match status" value="1"/>
</dbReference>
<evidence type="ECO:0000256" key="4">
    <source>
        <dbReference type="ARBA" id="ARBA00022801"/>
    </source>
</evidence>
<gene>
    <name evidence="7" type="ORF">QQS21_009370</name>
</gene>
<sequence>MTDPSLLVSFLATICEKHVSPIGLQINKPNITSKWFEGSDFVQIIEVYINNTDPKNYLTEADNLYVRVQSKYVDTVIPGTLKRLALEQAAIVQIGVKSKSDVKASTDCTRIVIAKYGGACGSKQVFQPVSGSCSFEDYTATNASVNPHLNPDWFNDIKYGIFIHYGPCAVPAYGNGDFFANFTDKGFDPKEWVDLFADAGAPYFVPTTKHHDGFTLFNFSTSISRRSSIHYGPKKDIIRDLFAAAKKYQPHLRLGENTM</sequence>
<dbReference type="EC" id="3.2.1.51" evidence="2"/>
<feature type="domain" description="Glycoside hydrolase family 29 N-terminal" evidence="6">
    <location>
        <begin position="177"/>
        <end position="249"/>
    </location>
</feature>
<dbReference type="Proteomes" id="UP001251528">
    <property type="component" value="Unassembled WGS sequence"/>
</dbReference>
<name>A0AAJ0CH16_9HYPO</name>
<reference evidence="7" key="1">
    <citation type="submission" date="2023-06" db="EMBL/GenBank/DDBJ databases">
        <title>Conoideocrella luteorostrata (Hypocreales: Clavicipitaceae), a potential biocontrol fungus for elongate hemlock scale in United States Christmas tree production areas.</title>
        <authorList>
            <person name="Barrett H."/>
            <person name="Lovett B."/>
            <person name="Macias A.M."/>
            <person name="Stajich J.E."/>
            <person name="Kasson M.T."/>
        </authorList>
    </citation>
    <scope>NUCLEOTIDE SEQUENCE</scope>
    <source>
        <strain evidence="7">ARSEF 14590</strain>
    </source>
</reference>
<dbReference type="GO" id="GO:0016139">
    <property type="term" value="P:glycoside catabolic process"/>
    <property type="evidence" value="ECO:0007669"/>
    <property type="project" value="TreeGrafter"/>
</dbReference>
<dbReference type="InterPro" id="IPR000933">
    <property type="entry name" value="Glyco_hydro_29"/>
</dbReference>
<comment type="caution">
    <text evidence="7">The sequence shown here is derived from an EMBL/GenBank/DDBJ whole genome shotgun (WGS) entry which is preliminary data.</text>
</comment>
<dbReference type="SUPFAM" id="SSF51445">
    <property type="entry name" value="(Trans)glycosidases"/>
    <property type="match status" value="1"/>
</dbReference>
<organism evidence="7 8">
    <name type="scientific">Conoideocrella luteorostrata</name>
    <dbReference type="NCBI Taxonomy" id="1105319"/>
    <lineage>
        <taxon>Eukaryota</taxon>
        <taxon>Fungi</taxon>
        <taxon>Dikarya</taxon>
        <taxon>Ascomycota</taxon>
        <taxon>Pezizomycotina</taxon>
        <taxon>Sordariomycetes</taxon>
        <taxon>Hypocreomycetidae</taxon>
        <taxon>Hypocreales</taxon>
        <taxon>Clavicipitaceae</taxon>
        <taxon>Conoideocrella</taxon>
    </lineage>
</organism>
<accession>A0AAJ0CH16</accession>
<dbReference type="Gene3D" id="3.20.20.80">
    <property type="entry name" value="Glycosidases"/>
    <property type="match status" value="1"/>
</dbReference>
<protein>
    <recommendedName>
        <fullName evidence="2">alpha-L-fucosidase</fullName>
        <ecNumber evidence="2">3.2.1.51</ecNumber>
    </recommendedName>
</protein>
<dbReference type="SMART" id="SM00812">
    <property type="entry name" value="Alpha_L_fucos"/>
    <property type="match status" value="1"/>
</dbReference>
<evidence type="ECO:0000313" key="7">
    <source>
        <dbReference type="EMBL" id="KAK2592925.1"/>
    </source>
</evidence>
<evidence type="ECO:0000256" key="5">
    <source>
        <dbReference type="ARBA" id="ARBA00023295"/>
    </source>
</evidence>
<dbReference type="EMBL" id="JASWJB010000237">
    <property type="protein sequence ID" value="KAK2592925.1"/>
    <property type="molecule type" value="Genomic_DNA"/>
</dbReference>
<evidence type="ECO:0000256" key="1">
    <source>
        <dbReference type="ARBA" id="ARBA00007951"/>
    </source>
</evidence>
<keyword evidence="3" id="KW-0732">Signal</keyword>
<dbReference type="AlphaFoldDB" id="A0AAJ0CH16"/>
<dbReference type="InterPro" id="IPR057739">
    <property type="entry name" value="Glyco_hydro_29_N"/>
</dbReference>